<reference evidence="3 4" key="1">
    <citation type="submission" date="2024-09" db="EMBL/GenBank/DDBJ databases">
        <title>Itraconazole resistance in Madurella fahalii resulting from another homologue of gene encoding cytochrome P450 14-alpha sterol demethylase (CYP51).</title>
        <authorList>
            <person name="Yoshioka I."/>
            <person name="Fahal A.H."/>
            <person name="Kaneko S."/>
            <person name="Yaguchi T."/>
        </authorList>
    </citation>
    <scope>NUCLEOTIDE SEQUENCE [LARGE SCALE GENOMIC DNA]</scope>
    <source>
        <strain evidence="3 4">IFM 68171</strain>
    </source>
</reference>
<proteinExistence type="predicted"/>
<feature type="region of interest" description="Disordered" evidence="1">
    <location>
        <begin position="131"/>
        <end position="151"/>
    </location>
</feature>
<name>A0ABQ0G190_9PEZI</name>
<dbReference type="SUPFAM" id="SSF56112">
    <property type="entry name" value="Protein kinase-like (PK-like)"/>
    <property type="match status" value="1"/>
</dbReference>
<dbReference type="PANTHER" id="PTHR21310:SF15">
    <property type="entry name" value="AMINOGLYCOSIDE PHOSPHOTRANSFERASE DOMAIN-CONTAINING PROTEIN"/>
    <property type="match status" value="1"/>
</dbReference>
<dbReference type="EMBL" id="BAAFSV010000001">
    <property type="protein sequence ID" value="GAB1311527.1"/>
    <property type="molecule type" value="Genomic_DNA"/>
</dbReference>
<evidence type="ECO:0000259" key="2">
    <source>
        <dbReference type="Pfam" id="PF01636"/>
    </source>
</evidence>
<keyword evidence="4" id="KW-1185">Reference proteome</keyword>
<dbReference type="GeneID" id="98172482"/>
<dbReference type="InterPro" id="IPR051678">
    <property type="entry name" value="AGP_Transferase"/>
</dbReference>
<feature type="domain" description="Aminoglycoside phosphotransferase" evidence="2">
    <location>
        <begin position="40"/>
        <end position="312"/>
    </location>
</feature>
<evidence type="ECO:0000256" key="1">
    <source>
        <dbReference type="SAM" id="MobiDB-lite"/>
    </source>
</evidence>
<dbReference type="Proteomes" id="UP001628179">
    <property type="component" value="Unassembled WGS sequence"/>
</dbReference>
<dbReference type="Gene3D" id="3.90.1200.10">
    <property type="match status" value="1"/>
</dbReference>
<organism evidence="3 4">
    <name type="scientific">Madurella fahalii</name>
    <dbReference type="NCBI Taxonomy" id="1157608"/>
    <lineage>
        <taxon>Eukaryota</taxon>
        <taxon>Fungi</taxon>
        <taxon>Dikarya</taxon>
        <taxon>Ascomycota</taxon>
        <taxon>Pezizomycotina</taxon>
        <taxon>Sordariomycetes</taxon>
        <taxon>Sordariomycetidae</taxon>
        <taxon>Sordariales</taxon>
        <taxon>Sordariales incertae sedis</taxon>
        <taxon>Madurella</taxon>
    </lineage>
</organism>
<dbReference type="Pfam" id="PF01636">
    <property type="entry name" value="APH"/>
    <property type="match status" value="1"/>
</dbReference>
<dbReference type="InterPro" id="IPR002575">
    <property type="entry name" value="Aminoglycoside_PTrfase"/>
</dbReference>
<sequence>MTKPKVFRYTQFDLDALLALASRLRRHPCSCDISKPPLAGSLNWVVFVSFDDGISWAFRSPHSGRRAFLGEACTSRMIASEVATLRYIGTHTSIPVPEVFAYSISHDNDIGVPYILMSKAPGRPLSEYGWLRPAHQPPAKSPSQDTLRPLSEEGKERIMITRLGLRLSCRELPLTPHAFFAPIPDTAEYASWASYAAAVARRNDFVAVGQKIDHSKNRLAYCIAGQLMQDMIPSLCSEAPVTSGFPLSHPDLHLGNIFVDENLRITCVIDWGSASSVPITEALATPGLRISNSATEEALVAAFRAGFGRAPCDEEPTGPTMWQRADMMRLFQRLVRMLSTRDYHDFVALFALLNRAEEDDEWYRRVPALFDERAEQRENRLLLAELRDDDLPQDYVEQQERATFGSSGAVNSERLAVVRKLTLMYHINKEFIADRRLWRWIEDSMNDICPT</sequence>
<dbReference type="PANTHER" id="PTHR21310">
    <property type="entry name" value="AMINOGLYCOSIDE PHOSPHOTRANSFERASE-RELATED-RELATED"/>
    <property type="match status" value="1"/>
</dbReference>
<evidence type="ECO:0000313" key="3">
    <source>
        <dbReference type="EMBL" id="GAB1311527.1"/>
    </source>
</evidence>
<protein>
    <recommendedName>
        <fullName evidence="2">Aminoglycoside phosphotransferase domain-containing protein</fullName>
    </recommendedName>
</protein>
<comment type="caution">
    <text evidence="3">The sequence shown here is derived from an EMBL/GenBank/DDBJ whole genome shotgun (WGS) entry which is preliminary data.</text>
</comment>
<dbReference type="InterPro" id="IPR011009">
    <property type="entry name" value="Kinase-like_dom_sf"/>
</dbReference>
<accession>A0ABQ0G190</accession>
<evidence type="ECO:0000313" key="4">
    <source>
        <dbReference type="Proteomes" id="UP001628179"/>
    </source>
</evidence>
<dbReference type="RefSeq" id="XP_070913260.1">
    <property type="nucleotide sequence ID" value="XM_071057159.1"/>
</dbReference>
<gene>
    <name evidence="3" type="ORF">MFIFM68171_01737</name>
</gene>